<keyword evidence="1" id="KW-0378">Hydrolase</keyword>
<keyword evidence="1" id="KW-0347">Helicase</keyword>
<keyword evidence="1" id="KW-0547">Nucleotide-binding</keyword>
<dbReference type="GO" id="GO:0005524">
    <property type="term" value="F:ATP binding"/>
    <property type="evidence" value="ECO:0007669"/>
    <property type="project" value="UniProtKB-KW"/>
</dbReference>
<dbReference type="OrthoDB" id="1927241at2759"/>
<sequence>MPYPETDSLPTSDNHLINEELSCDTMNIANEYHVQNNCLTTKQRSVFGDIITQLKTIMKVFFVYGYGGTGKTFLWKTLSTCIRSKGWIVINAASSGIASLLLIGGRTSHSRFHIPLNLNEDSRCYMKPNNDVAKLLNETKLIIWDEAPMVHKHAFEAFDRTLRDILLPHDSTNIHMPFGGLNSDPWELVVSLDLHRHFRMKQRKLDS</sequence>
<comment type="cofactor">
    <cofactor evidence="1">
        <name>Mg(2+)</name>
        <dbReference type="ChEBI" id="CHEBI:18420"/>
    </cofactor>
</comment>
<evidence type="ECO:0000256" key="1">
    <source>
        <dbReference type="RuleBase" id="RU363044"/>
    </source>
</evidence>
<dbReference type="InterPro" id="IPR027417">
    <property type="entry name" value="P-loop_NTPase"/>
</dbReference>
<name>A0A5N6MZU8_9ASTR</name>
<organism evidence="3 4">
    <name type="scientific">Mikania micrantha</name>
    <name type="common">bitter vine</name>
    <dbReference type="NCBI Taxonomy" id="192012"/>
    <lineage>
        <taxon>Eukaryota</taxon>
        <taxon>Viridiplantae</taxon>
        <taxon>Streptophyta</taxon>
        <taxon>Embryophyta</taxon>
        <taxon>Tracheophyta</taxon>
        <taxon>Spermatophyta</taxon>
        <taxon>Magnoliopsida</taxon>
        <taxon>eudicotyledons</taxon>
        <taxon>Gunneridae</taxon>
        <taxon>Pentapetalae</taxon>
        <taxon>asterids</taxon>
        <taxon>campanulids</taxon>
        <taxon>Asterales</taxon>
        <taxon>Asteraceae</taxon>
        <taxon>Asteroideae</taxon>
        <taxon>Heliantheae alliance</taxon>
        <taxon>Eupatorieae</taxon>
        <taxon>Mikania</taxon>
    </lineage>
</organism>
<dbReference type="Pfam" id="PF05970">
    <property type="entry name" value="PIF1"/>
    <property type="match status" value="1"/>
</dbReference>
<keyword evidence="1" id="KW-0233">DNA recombination</keyword>
<evidence type="ECO:0000259" key="2">
    <source>
        <dbReference type="Pfam" id="PF05970"/>
    </source>
</evidence>
<dbReference type="GO" id="GO:0016887">
    <property type="term" value="F:ATP hydrolysis activity"/>
    <property type="evidence" value="ECO:0007669"/>
    <property type="project" value="RHEA"/>
</dbReference>
<keyword evidence="1" id="KW-0234">DNA repair</keyword>
<dbReference type="GO" id="GO:0043139">
    <property type="term" value="F:5'-3' DNA helicase activity"/>
    <property type="evidence" value="ECO:0007669"/>
    <property type="project" value="UniProtKB-EC"/>
</dbReference>
<proteinExistence type="inferred from homology"/>
<dbReference type="SUPFAM" id="SSF52540">
    <property type="entry name" value="P-loop containing nucleoside triphosphate hydrolases"/>
    <property type="match status" value="1"/>
</dbReference>
<dbReference type="PANTHER" id="PTHR10492:SF101">
    <property type="entry name" value="ATP-DEPENDENT DNA HELICASE"/>
    <property type="match status" value="1"/>
</dbReference>
<dbReference type="EC" id="5.6.2.3" evidence="1"/>
<dbReference type="PANTHER" id="PTHR10492">
    <property type="match status" value="1"/>
</dbReference>
<dbReference type="GO" id="GO:0006281">
    <property type="term" value="P:DNA repair"/>
    <property type="evidence" value="ECO:0007669"/>
    <property type="project" value="UniProtKB-KW"/>
</dbReference>
<dbReference type="GO" id="GO:0006310">
    <property type="term" value="P:DNA recombination"/>
    <property type="evidence" value="ECO:0007669"/>
    <property type="project" value="UniProtKB-KW"/>
</dbReference>
<dbReference type="Proteomes" id="UP000326396">
    <property type="component" value="Linkage Group LG4"/>
</dbReference>
<protein>
    <recommendedName>
        <fullName evidence="1">ATP-dependent DNA helicase</fullName>
        <ecNumber evidence="1">5.6.2.3</ecNumber>
    </recommendedName>
</protein>
<dbReference type="InterPro" id="IPR010285">
    <property type="entry name" value="DNA_helicase_pif1-like_DEAD"/>
</dbReference>
<reference evidence="3 4" key="1">
    <citation type="submission" date="2019-05" db="EMBL/GenBank/DDBJ databases">
        <title>Mikania micrantha, genome provides insights into the molecular mechanism of rapid growth.</title>
        <authorList>
            <person name="Liu B."/>
        </authorList>
    </citation>
    <scope>NUCLEOTIDE SEQUENCE [LARGE SCALE GENOMIC DNA]</scope>
    <source>
        <strain evidence="3">NLD-2019</strain>
        <tissue evidence="3">Leaf</tissue>
    </source>
</reference>
<comment type="similarity">
    <text evidence="1">Belongs to the helicase family.</text>
</comment>
<comment type="caution">
    <text evidence="3">The sequence shown here is derived from an EMBL/GenBank/DDBJ whole genome shotgun (WGS) entry which is preliminary data.</text>
</comment>
<accession>A0A5N6MZU8</accession>
<dbReference type="AlphaFoldDB" id="A0A5N6MZU8"/>
<evidence type="ECO:0000313" key="4">
    <source>
        <dbReference type="Proteomes" id="UP000326396"/>
    </source>
</evidence>
<keyword evidence="4" id="KW-1185">Reference proteome</keyword>
<keyword evidence="1" id="KW-0227">DNA damage</keyword>
<dbReference type="EMBL" id="SZYD01000014">
    <property type="protein sequence ID" value="KAD4179979.1"/>
    <property type="molecule type" value="Genomic_DNA"/>
</dbReference>
<comment type="catalytic activity">
    <reaction evidence="1">
        <text>ATP + H2O = ADP + phosphate + H(+)</text>
        <dbReference type="Rhea" id="RHEA:13065"/>
        <dbReference type="ChEBI" id="CHEBI:15377"/>
        <dbReference type="ChEBI" id="CHEBI:15378"/>
        <dbReference type="ChEBI" id="CHEBI:30616"/>
        <dbReference type="ChEBI" id="CHEBI:43474"/>
        <dbReference type="ChEBI" id="CHEBI:456216"/>
        <dbReference type="EC" id="5.6.2.3"/>
    </reaction>
</comment>
<feature type="domain" description="DNA helicase Pif1-like DEAD-box helicase" evidence="2">
    <location>
        <begin position="38"/>
        <end position="181"/>
    </location>
</feature>
<keyword evidence="1" id="KW-0067">ATP-binding</keyword>
<dbReference type="GO" id="GO:0000723">
    <property type="term" value="P:telomere maintenance"/>
    <property type="evidence" value="ECO:0007669"/>
    <property type="project" value="InterPro"/>
</dbReference>
<gene>
    <name evidence="3" type="ORF">E3N88_28570</name>
</gene>
<evidence type="ECO:0000313" key="3">
    <source>
        <dbReference type="EMBL" id="KAD4179979.1"/>
    </source>
</evidence>
<dbReference type="Gene3D" id="3.40.50.300">
    <property type="entry name" value="P-loop containing nucleotide triphosphate hydrolases"/>
    <property type="match status" value="1"/>
</dbReference>